<dbReference type="SUPFAM" id="SSF47616">
    <property type="entry name" value="GST C-terminal domain-like"/>
    <property type="match status" value="1"/>
</dbReference>
<comment type="caution">
    <text evidence="5">The sequence shown here is derived from an EMBL/GenBank/DDBJ whole genome shotgun (WGS) entry which is preliminary data.</text>
</comment>
<dbReference type="Gene3D" id="3.40.30.10">
    <property type="entry name" value="Glutaredoxin"/>
    <property type="match status" value="1"/>
</dbReference>
<evidence type="ECO:0000313" key="6">
    <source>
        <dbReference type="Proteomes" id="UP000572817"/>
    </source>
</evidence>
<keyword evidence="5" id="KW-0413">Isomerase</keyword>
<dbReference type="GO" id="GO:0006749">
    <property type="term" value="P:glutathione metabolic process"/>
    <property type="evidence" value="ECO:0007669"/>
    <property type="project" value="TreeGrafter"/>
</dbReference>
<dbReference type="GO" id="GO:0004364">
    <property type="term" value="F:glutathione transferase activity"/>
    <property type="evidence" value="ECO:0007669"/>
    <property type="project" value="TreeGrafter"/>
</dbReference>
<dbReference type="PANTHER" id="PTHR42673:SF4">
    <property type="entry name" value="MALEYLACETOACETATE ISOMERASE"/>
    <property type="match status" value="1"/>
</dbReference>
<dbReference type="Proteomes" id="UP000572817">
    <property type="component" value="Unassembled WGS sequence"/>
</dbReference>
<evidence type="ECO:0000259" key="3">
    <source>
        <dbReference type="PROSITE" id="PS50404"/>
    </source>
</evidence>
<dbReference type="SFLD" id="SFLDS00019">
    <property type="entry name" value="Glutathione_Transferase_(cytos"/>
    <property type="match status" value="1"/>
</dbReference>
<dbReference type="NCBIfam" id="TIGR01262">
    <property type="entry name" value="maiA"/>
    <property type="match status" value="1"/>
</dbReference>
<dbReference type="EMBL" id="WWBZ02000062">
    <property type="protein sequence ID" value="KAF4303287.1"/>
    <property type="molecule type" value="Genomic_DNA"/>
</dbReference>
<accession>A0A8H4ILB2</accession>
<dbReference type="InterPro" id="IPR004045">
    <property type="entry name" value="Glutathione_S-Trfase_N"/>
</dbReference>
<dbReference type="PROSITE" id="PS50405">
    <property type="entry name" value="GST_CTER"/>
    <property type="match status" value="1"/>
</dbReference>
<dbReference type="OrthoDB" id="202840at2759"/>
<proteinExistence type="inferred from homology"/>
<keyword evidence="6" id="KW-1185">Reference proteome</keyword>
<dbReference type="PANTHER" id="PTHR42673">
    <property type="entry name" value="MALEYLACETOACETATE ISOMERASE"/>
    <property type="match status" value="1"/>
</dbReference>
<dbReference type="InterPro" id="IPR040079">
    <property type="entry name" value="Glutathione_S-Trfase"/>
</dbReference>
<feature type="region of interest" description="Disordered" evidence="2">
    <location>
        <begin position="47"/>
        <end position="69"/>
    </location>
</feature>
<gene>
    <name evidence="5" type="ORF">GTA08_BOTSDO08756</name>
</gene>
<dbReference type="Gene3D" id="1.20.1050.10">
    <property type="match status" value="1"/>
</dbReference>
<dbReference type="SUPFAM" id="SSF52833">
    <property type="entry name" value="Thioredoxin-like"/>
    <property type="match status" value="1"/>
</dbReference>
<dbReference type="Pfam" id="PF13409">
    <property type="entry name" value="GST_N_2"/>
    <property type="match status" value="1"/>
</dbReference>
<dbReference type="InterPro" id="IPR010987">
    <property type="entry name" value="Glutathione-S-Trfase_C-like"/>
</dbReference>
<sequence length="232" mass="25610">MSATTDILHLHTYFRSSCSGRLRIALHLKHLPHTTAAVHLLRNEQSDPSYTSLNPSGTVPTLTHTTPSRTTTIPQSIAALEYLDEAFPDTRALYPPASDPAGRAAVRTLVNIIACDVQPLTNSKTMKAINGMPGGDGAEWSREWTTRGLDAFEGALGKVQGEKEREKMCVPGFGVSAADVCLVPAVWAAQRWGCDLERWPRIMAVFGYMEGLEEVRAAHWRRQDDTPEELRE</sequence>
<organism evidence="5 6">
    <name type="scientific">Botryosphaeria dothidea</name>
    <dbReference type="NCBI Taxonomy" id="55169"/>
    <lineage>
        <taxon>Eukaryota</taxon>
        <taxon>Fungi</taxon>
        <taxon>Dikarya</taxon>
        <taxon>Ascomycota</taxon>
        <taxon>Pezizomycotina</taxon>
        <taxon>Dothideomycetes</taxon>
        <taxon>Dothideomycetes incertae sedis</taxon>
        <taxon>Botryosphaeriales</taxon>
        <taxon>Botryosphaeriaceae</taxon>
        <taxon>Botryosphaeria</taxon>
    </lineage>
</organism>
<name>A0A8H4ILB2_9PEZI</name>
<evidence type="ECO:0000256" key="2">
    <source>
        <dbReference type="SAM" id="MobiDB-lite"/>
    </source>
</evidence>
<evidence type="ECO:0000313" key="5">
    <source>
        <dbReference type="EMBL" id="KAF4303287.1"/>
    </source>
</evidence>
<feature type="domain" description="GST C-terminal" evidence="4">
    <location>
        <begin position="99"/>
        <end position="228"/>
    </location>
</feature>
<dbReference type="InterPro" id="IPR036249">
    <property type="entry name" value="Thioredoxin-like_sf"/>
</dbReference>
<dbReference type="GO" id="GO:0005739">
    <property type="term" value="C:mitochondrion"/>
    <property type="evidence" value="ECO:0007669"/>
    <property type="project" value="TreeGrafter"/>
</dbReference>
<dbReference type="AlphaFoldDB" id="A0A8H4ILB2"/>
<feature type="compositionally biased region" description="Low complexity" evidence="2">
    <location>
        <begin position="55"/>
        <end position="69"/>
    </location>
</feature>
<feature type="domain" description="GST N-terminal" evidence="3">
    <location>
        <begin position="6"/>
        <end position="91"/>
    </location>
</feature>
<reference evidence="5" key="1">
    <citation type="submission" date="2020-04" db="EMBL/GenBank/DDBJ databases">
        <title>Genome Assembly and Annotation of Botryosphaeria dothidea sdau 11-99, a Latent Pathogen of Apple Fruit Ring Rot in China.</title>
        <authorList>
            <person name="Yu C."/>
            <person name="Diao Y."/>
            <person name="Lu Q."/>
            <person name="Zhao J."/>
            <person name="Cui S."/>
            <person name="Peng C."/>
            <person name="He B."/>
            <person name="Liu H."/>
        </authorList>
    </citation>
    <scope>NUCLEOTIDE SEQUENCE [LARGE SCALE GENOMIC DNA]</scope>
    <source>
        <strain evidence="5">Sdau11-99</strain>
    </source>
</reference>
<evidence type="ECO:0000256" key="1">
    <source>
        <dbReference type="ARBA" id="ARBA00010007"/>
    </source>
</evidence>
<evidence type="ECO:0000259" key="4">
    <source>
        <dbReference type="PROSITE" id="PS50405"/>
    </source>
</evidence>
<dbReference type="PROSITE" id="PS50404">
    <property type="entry name" value="GST_NTER"/>
    <property type="match status" value="1"/>
</dbReference>
<dbReference type="GO" id="GO:0006559">
    <property type="term" value="P:L-phenylalanine catabolic process"/>
    <property type="evidence" value="ECO:0007669"/>
    <property type="project" value="TreeGrafter"/>
</dbReference>
<dbReference type="GO" id="GO:0016034">
    <property type="term" value="F:maleylacetoacetate isomerase activity"/>
    <property type="evidence" value="ECO:0007669"/>
    <property type="project" value="TreeGrafter"/>
</dbReference>
<comment type="similarity">
    <text evidence="1">Belongs to the GST superfamily. Zeta family.</text>
</comment>
<protein>
    <submittedName>
        <fullName evidence="5">Maleylacetoacetate isomerase</fullName>
    </submittedName>
</protein>
<dbReference type="InterPro" id="IPR036282">
    <property type="entry name" value="Glutathione-S-Trfase_C_sf"/>
</dbReference>
<dbReference type="InterPro" id="IPR005955">
    <property type="entry name" value="GST_Zeta"/>
</dbReference>